<dbReference type="Proteomes" id="UP000002748">
    <property type="component" value="Unassembled WGS sequence"/>
</dbReference>
<dbReference type="OrthoDB" id="433924at2759"/>
<dbReference type="KEGG" id="tasa:A1Q1_07158"/>
<feature type="compositionally biased region" description="Low complexity" evidence="1">
    <location>
        <begin position="112"/>
        <end position="121"/>
    </location>
</feature>
<gene>
    <name evidence="3" type="ORF">A1Q1_07158</name>
</gene>
<dbReference type="VEuPathDB" id="FungiDB:A1Q1_07158"/>
<feature type="compositionally biased region" description="Polar residues" evidence="1">
    <location>
        <begin position="45"/>
        <end position="54"/>
    </location>
</feature>
<feature type="compositionally biased region" description="Low complexity" evidence="1">
    <location>
        <begin position="96"/>
        <end position="105"/>
    </location>
</feature>
<name>J8TSN2_TRIAS</name>
<feature type="compositionally biased region" description="Basic and acidic residues" evidence="1">
    <location>
        <begin position="55"/>
        <end position="89"/>
    </location>
</feature>
<evidence type="ECO:0000313" key="3">
    <source>
        <dbReference type="EMBL" id="EJT53234.1"/>
    </source>
</evidence>
<comment type="caution">
    <text evidence="3">The sequence shown here is derived from an EMBL/GenBank/DDBJ whole genome shotgun (WGS) entry which is preliminary data.</text>
</comment>
<dbReference type="GeneID" id="25990670"/>
<evidence type="ECO:0000259" key="2">
    <source>
        <dbReference type="SMART" id="SM00298"/>
    </source>
</evidence>
<dbReference type="HOGENOM" id="CLU_1526240_0_0_1"/>
<dbReference type="InterPro" id="IPR000953">
    <property type="entry name" value="Chromo/chromo_shadow_dom"/>
</dbReference>
<dbReference type="Pfam" id="PF00385">
    <property type="entry name" value="Chromo"/>
    <property type="match status" value="1"/>
</dbReference>
<dbReference type="SUPFAM" id="SSF54160">
    <property type="entry name" value="Chromo domain-like"/>
    <property type="match status" value="1"/>
</dbReference>
<dbReference type="CDD" id="cd00024">
    <property type="entry name" value="CD_CSD"/>
    <property type="match status" value="1"/>
</dbReference>
<feature type="region of interest" description="Disordered" evidence="1">
    <location>
        <begin position="38"/>
        <end position="144"/>
    </location>
</feature>
<dbReference type="Gene3D" id="2.40.50.40">
    <property type="match status" value="2"/>
</dbReference>
<accession>J8TSN2</accession>
<evidence type="ECO:0000313" key="4">
    <source>
        <dbReference type="Proteomes" id="UP000002748"/>
    </source>
</evidence>
<evidence type="ECO:0000256" key="1">
    <source>
        <dbReference type="SAM" id="MobiDB-lite"/>
    </source>
</evidence>
<dbReference type="EMBL" id="ALBS01000004">
    <property type="protein sequence ID" value="EJT53234.1"/>
    <property type="molecule type" value="Genomic_DNA"/>
</dbReference>
<protein>
    <recommendedName>
        <fullName evidence="2">Chromo domain-containing protein</fullName>
    </recommendedName>
</protein>
<feature type="region of interest" description="Disordered" evidence="1">
    <location>
        <begin position="1"/>
        <end position="21"/>
    </location>
</feature>
<dbReference type="SMART" id="SM00298">
    <property type="entry name" value="CHROMO"/>
    <property type="match status" value="1"/>
</dbReference>
<organism evidence="3 4">
    <name type="scientific">Trichosporon asahii var. asahii (strain ATCC 90039 / CBS 2479 / JCM 2466 / KCTC 7840 / NBRC 103889/ NCYC 2677 / UAMH 7654)</name>
    <name type="common">Yeast</name>
    <dbReference type="NCBI Taxonomy" id="1186058"/>
    <lineage>
        <taxon>Eukaryota</taxon>
        <taxon>Fungi</taxon>
        <taxon>Dikarya</taxon>
        <taxon>Basidiomycota</taxon>
        <taxon>Agaricomycotina</taxon>
        <taxon>Tremellomycetes</taxon>
        <taxon>Trichosporonales</taxon>
        <taxon>Trichosporonaceae</taxon>
        <taxon>Trichosporon</taxon>
    </lineage>
</organism>
<sequence length="176" mass="19877">MSRDKEEDIIDVDGSEGEEEYEVESITGFKWEVSFGAQERPCSEGRSTGYGSEHNTWEPKENVEHAQELIDAYFAEHPESKAKRDDPPVKKRGRPSKASSAAAPTPKKPRASRASQAAVRQDSPPESEDETNIEYEQTYTDGIGRYDDVKDWEKVVESIDTVERNSENSLIVYLTM</sequence>
<dbReference type="AlphaFoldDB" id="J8TSN2"/>
<dbReference type="RefSeq" id="XP_014184235.1">
    <property type="nucleotide sequence ID" value="XM_014328760.1"/>
</dbReference>
<proteinExistence type="predicted"/>
<dbReference type="GO" id="GO:0006338">
    <property type="term" value="P:chromatin remodeling"/>
    <property type="evidence" value="ECO:0007669"/>
    <property type="project" value="UniProtKB-ARBA"/>
</dbReference>
<dbReference type="InterPro" id="IPR016197">
    <property type="entry name" value="Chromo-like_dom_sf"/>
</dbReference>
<dbReference type="InterPro" id="IPR023780">
    <property type="entry name" value="Chromo_domain"/>
</dbReference>
<feature type="domain" description="Chromo" evidence="2">
    <location>
        <begin position="20"/>
        <end position="78"/>
    </location>
</feature>
<feature type="compositionally biased region" description="Acidic residues" evidence="1">
    <location>
        <begin position="7"/>
        <end position="21"/>
    </location>
</feature>
<reference evidence="3 4" key="1">
    <citation type="journal article" date="2012" name="Eukaryot. Cell">
        <title>Draft genome sequence of CBS 2479, the standard type strain of Trichosporon asahii.</title>
        <authorList>
            <person name="Yang R.Y."/>
            <person name="Li H.T."/>
            <person name="Zhu H."/>
            <person name="Zhou G.P."/>
            <person name="Wang M."/>
            <person name="Wang L."/>
        </authorList>
    </citation>
    <scope>NUCLEOTIDE SEQUENCE [LARGE SCALE GENOMIC DNA]</scope>
    <source>
        <strain evidence="4">ATCC 90039 / CBS 2479 / JCM 2466 / KCTC 7840 / NCYC 2677 / UAMH 7654</strain>
    </source>
</reference>